<gene>
    <name evidence="3" type="ORF">GCM10012289_64650</name>
</gene>
<dbReference type="Proteomes" id="UP000646523">
    <property type="component" value="Unassembled WGS sequence"/>
</dbReference>
<dbReference type="RefSeq" id="WP_189128001.1">
    <property type="nucleotide sequence ID" value="NZ_BMNH01000029.1"/>
</dbReference>
<reference evidence="3" key="2">
    <citation type="submission" date="2020-09" db="EMBL/GenBank/DDBJ databases">
        <authorList>
            <person name="Sun Q."/>
            <person name="Zhou Y."/>
        </authorList>
    </citation>
    <scope>NUCLEOTIDE SEQUENCE</scope>
    <source>
        <strain evidence="3">CGMCC 4.7368</strain>
    </source>
</reference>
<evidence type="ECO:0000259" key="1">
    <source>
        <dbReference type="Pfam" id="PF01968"/>
    </source>
</evidence>
<dbReference type="InterPro" id="IPR043129">
    <property type="entry name" value="ATPase_NBD"/>
</dbReference>
<dbReference type="EMBL" id="BMNH01000029">
    <property type="protein sequence ID" value="GGO79716.1"/>
    <property type="molecule type" value="Genomic_DNA"/>
</dbReference>
<reference evidence="3" key="1">
    <citation type="journal article" date="2014" name="Int. J. Syst. Evol. Microbiol.">
        <title>Complete genome sequence of Corynebacterium casei LMG S-19264T (=DSM 44701T), isolated from a smear-ripened cheese.</title>
        <authorList>
            <consortium name="US DOE Joint Genome Institute (JGI-PGF)"/>
            <person name="Walter F."/>
            <person name="Albersmeier A."/>
            <person name="Kalinowski J."/>
            <person name="Ruckert C."/>
        </authorList>
    </citation>
    <scope>NUCLEOTIDE SEQUENCE</scope>
    <source>
        <strain evidence="3">CGMCC 4.7368</strain>
    </source>
</reference>
<feature type="domain" description="Hydantoinase/oxoprolinase N-terminal" evidence="2">
    <location>
        <begin position="19"/>
        <end position="192"/>
    </location>
</feature>
<dbReference type="InterPro" id="IPR008040">
    <property type="entry name" value="Hydant_A_N"/>
</dbReference>
<dbReference type="GO" id="GO:0017168">
    <property type="term" value="F:5-oxoprolinase (ATP-hydrolyzing) activity"/>
    <property type="evidence" value="ECO:0007669"/>
    <property type="project" value="TreeGrafter"/>
</dbReference>
<protein>
    <recommendedName>
        <fullName evidence="5">Hydantoinase/oxoprolinase family protein</fullName>
    </recommendedName>
</protein>
<evidence type="ECO:0000259" key="2">
    <source>
        <dbReference type="Pfam" id="PF05378"/>
    </source>
</evidence>
<dbReference type="GO" id="GO:0006749">
    <property type="term" value="P:glutathione metabolic process"/>
    <property type="evidence" value="ECO:0007669"/>
    <property type="project" value="TreeGrafter"/>
</dbReference>
<dbReference type="SUPFAM" id="SSF53067">
    <property type="entry name" value="Actin-like ATPase domain"/>
    <property type="match status" value="1"/>
</dbReference>
<organism evidence="3 4">
    <name type="scientific">Nonomuraea cavernae</name>
    <dbReference type="NCBI Taxonomy" id="2045107"/>
    <lineage>
        <taxon>Bacteria</taxon>
        <taxon>Bacillati</taxon>
        <taxon>Actinomycetota</taxon>
        <taxon>Actinomycetes</taxon>
        <taxon>Streptosporangiales</taxon>
        <taxon>Streptosporangiaceae</taxon>
        <taxon>Nonomuraea</taxon>
    </lineage>
</organism>
<dbReference type="Pfam" id="PF05378">
    <property type="entry name" value="Hydant_A_N"/>
    <property type="match status" value="1"/>
</dbReference>
<name>A0A917ZBV0_9ACTN</name>
<accession>A0A917ZBV0</accession>
<dbReference type="GO" id="GO:0005829">
    <property type="term" value="C:cytosol"/>
    <property type="evidence" value="ECO:0007669"/>
    <property type="project" value="TreeGrafter"/>
</dbReference>
<feature type="domain" description="Hydantoinase A/oxoprolinase" evidence="1">
    <location>
        <begin position="215"/>
        <end position="516"/>
    </location>
</feature>
<dbReference type="InterPro" id="IPR002821">
    <property type="entry name" value="Hydantoinase_A"/>
</dbReference>
<evidence type="ECO:0000313" key="4">
    <source>
        <dbReference type="Proteomes" id="UP000646523"/>
    </source>
</evidence>
<sequence length="714" mass="74804">MRNDTDPTTERGAPDEIVVAADIGGTFTDIVAVRGDRMLVGKFPTDYDDLSRPVRDGVDLARRALGGPDARVGTVIHATTVATNAVLERRGAKVGLLITKGFADLLQIGRLRRADPYTLDHRKPALLVDVDLVAEIDERMDASGKVVTPLNEAEVEEAARRMVAARAEAVVVGFLHSYLDPAHERRAAAAVARVAPGLPVVSSAEIIPEAREYERISTAVIAAYLGPVVRHYLRRLADRLRDEPPVDQLWVMKSSGGLATADHAITHPEELVESGPAAGVIAAAWAARRAGVETAVGFDMGGTTTKAALIVDGTPRINHDYEIGGAAHSGDFLRKGTGHPLRSPVIDLAEIGTGGGSIAWLDATGALRVGPRSASSTPGPACYGRGGDLPTVTDADLLLGYLDSAPAKEAGGLGVLHRDLAEAALSTLVTAGAAQSVVHAASGVFELAVAQMAGAVRLVSLAKGVDPRELILIPSGGAGPVHAWAIARELGTSTLLYPAFPGVASALGLLQSEVRVDLAVGVRARPTRAADRDLLTAHLTRLASDAAGQAREQASGREPGSLTAQLDMRYAGQTYTIPVDLDGTRLPATDDLLTRFGAAHRAAYHHDTPSREVEVTTVRVTATAPSGTVRTTPRWAAVPTATERPVVFDGVPYRVPVVQRADVDAAGLTGPALVIQVDTTIVVPPGAHIRAVGDGSLLEMRLPRTDGPDEKETR</sequence>
<evidence type="ECO:0008006" key="5">
    <source>
        <dbReference type="Google" id="ProtNLM"/>
    </source>
</evidence>
<dbReference type="PANTHER" id="PTHR11365">
    <property type="entry name" value="5-OXOPROLINASE RELATED"/>
    <property type="match status" value="1"/>
</dbReference>
<dbReference type="InterPro" id="IPR045079">
    <property type="entry name" value="Oxoprolinase-like"/>
</dbReference>
<dbReference type="PANTHER" id="PTHR11365:SF23">
    <property type="entry name" value="HYPOTHETICAL 5-OXOPROLINASE (EUROFUNG)-RELATED"/>
    <property type="match status" value="1"/>
</dbReference>
<comment type="caution">
    <text evidence="3">The sequence shown here is derived from an EMBL/GenBank/DDBJ whole genome shotgun (WGS) entry which is preliminary data.</text>
</comment>
<dbReference type="Pfam" id="PF01968">
    <property type="entry name" value="Hydantoinase_A"/>
    <property type="match status" value="1"/>
</dbReference>
<proteinExistence type="predicted"/>
<evidence type="ECO:0000313" key="3">
    <source>
        <dbReference type="EMBL" id="GGO79716.1"/>
    </source>
</evidence>
<keyword evidence="4" id="KW-1185">Reference proteome</keyword>
<dbReference type="AlphaFoldDB" id="A0A917ZBV0"/>